<dbReference type="EMBL" id="CP045871">
    <property type="protein sequence ID" value="QGG79507.1"/>
    <property type="molecule type" value="Genomic_DNA"/>
</dbReference>
<name>A0A5Q2QBZ1_9GAMM</name>
<evidence type="ECO:0000313" key="3">
    <source>
        <dbReference type="Proteomes" id="UP000388235"/>
    </source>
</evidence>
<proteinExistence type="predicted"/>
<dbReference type="AlphaFoldDB" id="A0A5Q2QBZ1"/>
<reference evidence="2 3" key="1">
    <citation type="submission" date="2019-11" db="EMBL/GenBank/DDBJ databases">
        <authorList>
            <person name="Khan S.A."/>
            <person name="Jeon C.O."/>
            <person name="Chun B.H."/>
        </authorList>
    </citation>
    <scope>NUCLEOTIDE SEQUENCE [LARGE SCALE GENOMIC DNA]</scope>
    <source>
        <strain evidence="2 3">IMCC 1097</strain>
    </source>
</reference>
<protein>
    <submittedName>
        <fullName evidence="2">Uncharacterized protein</fullName>
    </submittedName>
</protein>
<feature type="region of interest" description="Disordered" evidence="1">
    <location>
        <begin position="70"/>
        <end position="92"/>
    </location>
</feature>
<dbReference type="KEGG" id="llp:GH975_02560"/>
<dbReference type="OrthoDB" id="6362681at2"/>
<dbReference type="Proteomes" id="UP000388235">
    <property type="component" value="Chromosome"/>
</dbReference>
<evidence type="ECO:0000256" key="1">
    <source>
        <dbReference type="SAM" id="MobiDB-lite"/>
    </source>
</evidence>
<sequence length="227" mass="24351">MIAPGIGQGGRDPAIARAALEHMGITPWVLRERVAEPISQPVGKPIAKAAPAAPLAAREPERAAIVIPKPEPVVAKSREPAEDTESEPAPSDRVEPVFFACMQRGELLVMAQLPSWSNGLLEHVSAGFLKDLLGHLPDGEAPRDVMAINLPDQTQYDVRAMVQGRLMRERGRGVKRCLLLSDLSALVAPAVPTEMALFEAPGLQTLWESGSAKQALWALVQRLSGSV</sequence>
<accession>A0A5Q2QBZ1</accession>
<gene>
    <name evidence="2" type="ORF">GH975_02560</name>
</gene>
<dbReference type="RefSeq" id="WP_153713011.1">
    <property type="nucleotide sequence ID" value="NZ_CP045871.1"/>
</dbReference>
<keyword evidence="3" id="KW-1185">Reference proteome</keyword>
<organism evidence="2 3">
    <name type="scientific">Litorivicinus lipolyticus</name>
    <dbReference type="NCBI Taxonomy" id="418701"/>
    <lineage>
        <taxon>Bacteria</taxon>
        <taxon>Pseudomonadati</taxon>
        <taxon>Pseudomonadota</taxon>
        <taxon>Gammaproteobacteria</taxon>
        <taxon>Oceanospirillales</taxon>
        <taxon>Litorivicinaceae</taxon>
        <taxon>Litorivicinus</taxon>
    </lineage>
</organism>
<evidence type="ECO:0000313" key="2">
    <source>
        <dbReference type="EMBL" id="QGG79507.1"/>
    </source>
</evidence>